<evidence type="ECO:0000313" key="3">
    <source>
        <dbReference type="Proteomes" id="UP000813385"/>
    </source>
</evidence>
<sequence>MFHAPAVHRRQTESEGELGCQCQRLSLNISRSFLYNVGRPWRRGVGTPGGGQVTLRRAELVSRTMGRGLGDTGRQGSPGATGAGYVAGDFWEDKAAMDGTRPTGGQDRIGGQDRPGHQGQDRTGTGEGRWQAAGHDDDDDDDRGLTGTRDPRAFHDTTTTTRTSEASILPGSCSGHRTRGGRGPPDTISLCRVCSAHAWTTRVITALSAP</sequence>
<dbReference type="EMBL" id="JAGPXD010000001">
    <property type="protein sequence ID" value="KAH7376075.1"/>
    <property type="molecule type" value="Genomic_DNA"/>
</dbReference>
<organism evidence="2 3">
    <name type="scientific">Plectosphaerella cucumerina</name>
    <dbReference type="NCBI Taxonomy" id="40658"/>
    <lineage>
        <taxon>Eukaryota</taxon>
        <taxon>Fungi</taxon>
        <taxon>Dikarya</taxon>
        <taxon>Ascomycota</taxon>
        <taxon>Pezizomycotina</taxon>
        <taxon>Sordariomycetes</taxon>
        <taxon>Hypocreomycetidae</taxon>
        <taxon>Glomerellales</taxon>
        <taxon>Plectosphaerellaceae</taxon>
        <taxon>Plectosphaerella</taxon>
    </lineage>
</organism>
<feature type="region of interest" description="Disordered" evidence="1">
    <location>
        <begin position="64"/>
        <end position="183"/>
    </location>
</feature>
<accession>A0A8K0TQ90</accession>
<keyword evidence="3" id="KW-1185">Reference proteome</keyword>
<proteinExistence type="predicted"/>
<name>A0A8K0TQ90_9PEZI</name>
<reference evidence="2" key="1">
    <citation type="journal article" date="2021" name="Nat. Commun.">
        <title>Genetic determinants of endophytism in the Arabidopsis root mycobiome.</title>
        <authorList>
            <person name="Mesny F."/>
            <person name="Miyauchi S."/>
            <person name="Thiergart T."/>
            <person name="Pickel B."/>
            <person name="Atanasova L."/>
            <person name="Karlsson M."/>
            <person name="Huettel B."/>
            <person name="Barry K.W."/>
            <person name="Haridas S."/>
            <person name="Chen C."/>
            <person name="Bauer D."/>
            <person name="Andreopoulos W."/>
            <person name="Pangilinan J."/>
            <person name="LaButti K."/>
            <person name="Riley R."/>
            <person name="Lipzen A."/>
            <person name="Clum A."/>
            <person name="Drula E."/>
            <person name="Henrissat B."/>
            <person name="Kohler A."/>
            <person name="Grigoriev I.V."/>
            <person name="Martin F.M."/>
            <person name="Hacquard S."/>
        </authorList>
    </citation>
    <scope>NUCLEOTIDE SEQUENCE</scope>
    <source>
        <strain evidence="2">MPI-CAGE-AT-0016</strain>
    </source>
</reference>
<protein>
    <submittedName>
        <fullName evidence="2">Uncharacterized protein</fullName>
    </submittedName>
</protein>
<feature type="compositionally biased region" description="Basic and acidic residues" evidence="1">
    <location>
        <begin position="110"/>
        <end position="120"/>
    </location>
</feature>
<evidence type="ECO:0000313" key="2">
    <source>
        <dbReference type="EMBL" id="KAH7376075.1"/>
    </source>
</evidence>
<dbReference type="AlphaFoldDB" id="A0A8K0TQ90"/>
<dbReference type="Proteomes" id="UP000813385">
    <property type="component" value="Unassembled WGS sequence"/>
</dbReference>
<evidence type="ECO:0000256" key="1">
    <source>
        <dbReference type="SAM" id="MobiDB-lite"/>
    </source>
</evidence>
<gene>
    <name evidence="2" type="ORF">B0T11DRAFT_16491</name>
</gene>
<comment type="caution">
    <text evidence="2">The sequence shown here is derived from an EMBL/GenBank/DDBJ whole genome shotgun (WGS) entry which is preliminary data.</text>
</comment>